<sequence>MATVQLKVMSDHEYEVFLSGAVKDYAKDKVEAGTWSEDEALTLSKESFERYLPEGKDTKDAFLYTVWVQEEGHEVAVGYLWFNITEDPTGRNAFIYDILIHEQYQGKGYGKATMAALDEAARQQGVDKISLHVFGHNQRAFQLYQKVGYEITDIVMSKRL</sequence>
<dbReference type="InterPro" id="IPR052829">
    <property type="entry name" value="N-acetyltransferase_domain"/>
</dbReference>
<gene>
    <name evidence="2" type="ORF">GCM10008013_37140</name>
</gene>
<dbReference type="CDD" id="cd04301">
    <property type="entry name" value="NAT_SF"/>
    <property type="match status" value="1"/>
</dbReference>
<dbReference type="InterPro" id="IPR016181">
    <property type="entry name" value="Acyl_CoA_acyltransferase"/>
</dbReference>
<evidence type="ECO:0000259" key="1">
    <source>
        <dbReference type="PROSITE" id="PS51186"/>
    </source>
</evidence>
<proteinExistence type="predicted"/>
<dbReference type="PANTHER" id="PTHR43259:SF1">
    <property type="entry name" value="N-ACETYLTRANSFERASE DOMAIN-CONTAINING PROTEIN"/>
    <property type="match status" value="1"/>
</dbReference>
<organism evidence="2 3">
    <name type="scientific">Paenibacillus segetis</name>
    <dbReference type="NCBI Taxonomy" id="1325360"/>
    <lineage>
        <taxon>Bacteria</taxon>
        <taxon>Bacillati</taxon>
        <taxon>Bacillota</taxon>
        <taxon>Bacilli</taxon>
        <taxon>Bacillales</taxon>
        <taxon>Paenibacillaceae</taxon>
        <taxon>Paenibacillus</taxon>
    </lineage>
</organism>
<protein>
    <submittedName>
        <fullName evidence="2">N-acetyltransferase</fullName>
    </submittedName>
</protein>
<comment type="caution">
    <text evidence="2">The sequence shown here is derived from an EMBL/GenBank/DDBJ whole genome shotgun (WGS) entry which is preliminary data.</text>
</comment>
<dbReference type="SUPFAM" id="SSF55729">
    <property type="entry name" value="Acyl-CoA N-acyltransferases (Nat)"/>
    <property type="match status" value="1"/>
</dbReference>
<dbReference type="Pfam" id="PF00583">
    <property type="entry name" value="Acetyltransf_1"/>
    <property type="match status" value="1"/>
</dbReference>
<dbReference type="Proteomes" id="UP000659344">
    <property type="component" value="Unassembled WGS sequence"/>
</dbReference>
<reference evidence="3" key="1">
    <citation type="journal article" date="2019" name="Int. J. Syst. Evol. Microbiol.">
        <title>The Global Catalogue of Microorganisms (GCM) 10K type strain sequencing project: providing services to taxonomists for standard genome sequencing and annotation.</title>
        <authorList>
            <consortium name="The Broad Institute Genomics Platform"/>
            <consortium name="The Broad Institute Genome Sequencing Center for Infectious Disease"/>
            <person name="Wu L."/>
            <person name="Ma J."/>
        </authorList>
    </citation>
    <scope>NUCLEOTIDE SEQUENCE [LARGE SCALE GENOMIC DNA]</scope>
    <source>
        <strain evidence="3">CGMCC 1.12769</strain>
    </source>
</reference>
<evidence type="ECO:0000313" key="2">
    <source>
        <dbReference type="EMBL" id="GGH32608.1"/>
    </source>
</evidence>
<dbReference type="EMBL" id="BMFT01000002">
    <property type="protein sequence ID" value="GGH32608.1"/>
    <property type="molecule type" value="Genomic_DNA"/>
</dbReference>
<keyword evidence="3" id="KW-1185">Reference proteome</keyword>
<name>A0ABQ1YPZ7_9BACL</name>
<dbReference type="InterPro" id="IPR000182">
    <property type="entry name" value="GNAT_dom"/>
</dbReference>
<dbReference type="PROSITE" id="PS51186">
    <property type="entry name" value="GNAT"/>
    <property type="match status" value="1"/>
</dbReference>
<accession>A0ABQ1YPZ7</accession>
<feature type="domain" description="N-acetyltransferase" evidence="1">
    <location>
        <begin position="20"/>
        <end position="160"/>
    </location>
</feature>
<dbReference type="PANTHER" id="PTHR43259">
    <property type="entry name" value="SPT10P"/>
    <property type="match status" value="1"/>
</dbReference>
<dbReference type="Gene3D" id="3.40.630.30">
    <property type="match status" value="1"/>
</dbReference>
<evidence type="ECO:0000313" key="3">
    <source>
        <dbReference type="Proteomes" id="UP000659344"/>
    </source>
</evidence>